<gene>
    <name evidence="3" type="primary">ngrn</name>
</gene>
<dbReference type="InterPro" id="IPR010487">
    <property type="entry name" value="NGRN/Rrg9"/>
</dbReference>
<dbReference type="AlphaFoldDB" id="A0A6P3VT43"/>
<reference evidence="3" key="1">
    <citation type="submission" date="2025-08" db="UniProtKB">
        <authorList>
            <consortium name="RefSeq"/>
        </authorList>
    </citation>
    <scope>IDENTIFICATION</scope>
</reference>
<feature type="region of interest" description="Disordered" evidence="1">
    <location>
        <begin position="217"/>
        <end position="236"/>
    </location>
</feature>
<dbReference type="RefSeq" id="XP_012679682.2">
    <property type="nucleotide sequence ID" value="XM_012824228.3"/>
</dbReference>
<keyword evidence="2" id="KW-1185">Reference proteome</keyword>
<evidence type="ECO:0000313" key="3">
    <source>
        <dbReference type="RefSeq" id="XP_012679682.2"/>
    </source>
</evidence>
<dbReference type="PANTHER" id="PTHR13475:SF3">
    <property type="entry name" value="NEUGRIN"/>
    <property type="match status" value="1"/>
</dbReference>
<dbReference type="CTD" id="51335"/>
<dbReference type="GO" id="GO:0005634">
    <property type="term" value="C:nucleus"/>
    <property type="evidence" value="ECO:0007669"/>
    <property type="project" value="TreeGrafter"/>
</dbReference>
<dbReference type="Proteomes" id="UP000515152">
    <property type="component" value="Chromosome 4"/>
</dbReference>
<feature type="region of interest" description="Disordered" evidence="1">
    <location>
        <begin position="36"/>
        <end position="57"/>
    </location>
</feature>
<proteinExistence type="predicted"/>
<dbReference type="KEGG" id="char:105897309"/>
<accession>A0A6P3VT43</accession>
<protein>
    <submittedName>
        <fullName evidence="3">Neugrin</fullName>
    </submittedName>
</protein>
<organism evidence="2 3">
    <name type="scientific">Clupea harengus</name>
    <name type="common">Atlantic herring</name>
    <dbReference type="NCBI Taxonomy" id="7950"/>
    <lineage>
        <taxon>Eukaryota</taxon>
        <taxon>Metazoa</taxon>
        <taxon>Chordata</taxon>
        <taxon>Craniata</taxon>
        <taxon>Vertebrata</taxon>
        <taxon>Euteleostomi</taxon>
        <taxon>Actinopterygii</taxon>
        <taxon>Neopterygii</taxon>
        <taxon>Teleostei</taxon>
        <taxon>Clupei</taxon>
        <taxon>Clupeiformes</taxon>
        <taxon>Clupeoidei</taxon>
        <taxon>Clupeidae</taxon>
        <taxon>Clupea</taxon>
    </lineage>
</organism>
<dbReference type="OrthoDB" id="6415470at2759"/>
<dbReference type="GeneID" id="105897309"/>
<feature type="compositionally biased region" description="Basic and acidic residues" evidence="1">
    <location>
        <begin position="42"/>
        <end position="57"/>
    </location>
</feature>
<dbReference type="Pfam" id="PF06413">
    <property type="entry name" value="Neugrin"/>
    <property type="match status" value="1"/>
</dbReference>
<dbReference type="PANTHER" id="PTHR13475">
    <property type="entry name" value="NEUGRIN"/>
    <property type="match status" value="1"/>
</dbReference>
<name>A0A6P3VT43_CLUHA</name>
<evidence type="ECO:0000313" key="2">
    <source>
        <dbReference type="Proteomes" id="UP000515152"/>
    </source>
</evidence>
<sequence>MSMPTRVFRFVVFKLGNVPLNMPVCSSRLAHHDVRTWSQRSHASDPRRTREQESNEEDFAVHDVDAQIEAVIKEEKKKMKTVKFHKIERQLRPKGAPMRKLTWDAIEQIRFLKQESPEEWTMERLAEGFSVTPGEINRILNSKFTPSPERKLKQDTMVLAKQQQPPSLADGTMVQPRLLPRSGTEATLPPGTTGALVASRSQEMMKVDSKIVAHFSRSSTALSQRPPERSSSLTTGQVISTVPKHPKNKTVTSEKTVELKEEDEEHYSEDEDRELWDGITFSDSELQEFAQTMTEKHTPVVQRGREYFDTEGNFLYSI</sequence>
<evidence type="ECO:0000256" key="1">
    <source>
        <dbReference type="SAM" id="MobiDB-lite"/>
    </source>
</evidence>